<keyword evidence="3" id="KW-1185">Reference proteome</keyword>
<proteinExistence type="predicted"/>
<dbReference type="RefSeq" id="WP_173164719.1">
    <property type="nucleotide sequence ID" value="NZ_AP022871.1"/>
</dbReference>
<reference evidence="2 3" key="1">
    <citation type="submission" date="2020-03" db="EMBL/GenBank/DDBJ databases">
        <title>Whole genome shotgun sequence of Phytohabitans suffuscus NBRC 105367.</title>
        <authorList>
            <person name="Komaki H."/>
            <person name="Tamura T."/>
        </authorList>
    </citation>
    <scope>NUCLEOTIDE SEQUENCE [LARGE SCALE GENOMIC DNA]</scope>
    <source>
        <strain evidence="2 3">NBRC 105367</strain>
    </source>
</reference>
<dbReference type="Proteomes" id="UP000503011">
    <property type="component" value="Chromosome"/>
</dbReference>
<keyword evidence="1" id="KW-0472">Membrane</keyword>
<gene>
    <name evidence="2" type="ORF">Psuf_088600</name>
</gene>
<keyword evidence="1" id="KW-0812">Transmembrane</keyword>
<sequence length="182" mass="19663">MTWDRELFPEPVARRAGPIINGHVVKLEGGYSREIKVGQPILVAVLAAAGVARLVTRAVVSVLRAGSGGGGGRKWKELKKGPEYLVTPMRIRATDGVVCEMEIHGHLPQSALEPRDHVQVTVRRQRDPDLPPRVERIVNLTTAQLLTPRTPTVWSHLGPALLTQALLGVLVFGTVAACALVT</sequence>
<dbReference type="AlphaFoldDB" id="A0A6F8YZI3"/>
<name>A0A6F8YZI3_9ACTN</name>
<reference evidence="2 3" key="2">
    <citation type="submission" date="2020-03" db="EMBL/GenBank/DDBJ databases">
        <authorList>
            <person name="Ichikawa N."/>
            <person name="Kimura A."/>
            <person name="Kitahashi Y."/>
            <person name="Uohara A."/>
        </authorList>
    </citation>
    <scope>NUCLEOTIDE SEQUENCE [LARGE SCALE GENOMIC DNA]</scope>
    <source>
        <strain evidence="2 3">NBRC 105367</strain>
    </source>
</reference>
<evidence type="ECO:0000313" key="3">
    <source>
        <dbReference type="Proteomes" id="UP000503011"/>
    </source>
</evidence>
<protein>
    <submittedName>
        <fullName evidence="2">Uncharacterized protein</fullName>
    </submittedName>
</protein>
<dbReference type="KEGG" id="psuu:Psuf_088600"/>
<evidence type="ECO:0000256" key="1">
    <source>
        <dbReference type="SAM" id="Phobius"/>
    </source>
</evidence>
<accession>A0A6F8YZI3</accession>
<feature type="transmembrane region" description="Helical" evidence="1">
    <location>
        <begin position="161"/>
        <end position="181"/>
    </location>
</feature>
<evidence type="ECO:0000313" key="2">
    <source>
        <dbReference type="EMBL" id="BCB91547.1"/>
    </source>
</evidence>
<dbReference type="EMBL" id="AP022871">
    <property type="protein sequence ID" value="BCB91547.1"/>
    <property type="molecule type" value="Genomic_DNA"/>
</dbReference>
<organism evidence="2 3">
    <name type="scientific">Phytohabitans suffuscus</name>
    <dbReference type="NCBI Taxonomy" id="624315"/>
    <lineage>
        <taxon>Bacteria</taxon>
        <taxon>Bacillati</taxon>
        <taxon>Actinomycetota</taxon>
        <taxon>Actinomycetes</taxon>
        <taxon>Micromonosporales</taxon>
        <taxon>Micromonosporaceae</taxon>
    </lineage>
</organism>
<keyword evidence="1" id="KW-1133">Transmembrane helix</keyword>